<dbReference type="PROSITE" id="PS50850">
    <property type="entry name" value="MFS"/>
    <property type="match status" value="1"/>
</dbReference>
<keyword evidence="1 4" id="KW-0812">Transmembrane</keyword>
<feature type="transmembrane region" description="Helical" evidence="4">
    <location>
        <begin position="343"/>
        <end position="366"/>
    </location>
</feature>
<keyword evidence="3 4" id="KW-0472">Membrane</keyword>
<dbReference type="PANTHER" id="PTHR23531:SF1">
    <property type="entry name" value="QUINOLENE RESISTANCE PROTEIN NORA"/>
    <property type="match status" value="1"/>
</dbReference>
<organism evidence="6 7">
    <name type="scientific">Nguyenibacter vanlangensis</name>
    <dbReference type="NCBI Taxonomy" id="1216886"/>
    <lineage>
        <taxon>Bacteria</taxon>
        <taxon>Pseudomonadati</taxon>
        <taxon>Pseudomonadota</taxon>
        <taxon>Alphaproteobacteria</taxon>
        <taxon>Acetobacterales</taxon>
        <taxon>Acetobacteraceae</taxon>
        <taxon>Nguyenibacter</taxon>
    </lineage>
</organism>
<dbReference type="Gene3D" id="1.20.1250.20">
    <property type="entry name" value="MFS general substrate transporter like domains"/>
    <property type="match status" value="1"/>
</dbReference>
<evidence type="ECO:0000259" key="5">
    <source>
        <dbReference type="PROSITE" id="PS50850"/>
    </source>
</evidence>
<feature type="transmembrane region" description="Helical" evidence="4">
    <location>
        <begin position="253"/>
        <end position="272"/>
    </location>
</feature>
<sequence>MATASTDMAPASGREATRRLLPFTGLVALGYLTVGLPLAVVPIYVHSTLGFGPVAVGWVIAMQSIGTLLTRHFAGVVSDTRGSKLAVISGAATCSFAAVLYSLSTPSLFGRPGGLGVLLLARLILGLGESLLITGALAWCIGAVGSRYTGRAMVWVGIAMFGSIGAGAPAGVGLLRAGGFTFLALVAALLPILACLIAARKPGIPPHHGRRMGFLKVVGLIWPFGVSLALSTFGFGTLFAFLGLYYASHNWSGASWALSGFGLAYTVTRLIFGGLPDQMGGIRVASVTIPLQALGLIILAAAPVAEVALIGAAILGAGYSLTFPALGVEAVKHVPPQSRGAAMGAYVAFVDIGLGLTGPISGAIVSHAGYPAVFVAGALASGGAFVAMMLTSNLFVRPTVD</sequence>
<dbReference type="InterPro" id="IPR020846">
    <property type="entry name" value="MFS_dom"/>
</dbReference>
<feature type="transmembrane region" description="Helical" evidence="4">
    <location>
        <begin position="20"/>
        <end position="45"/>
    </location>
</feature>
<name>A0A7Y7ITQ7_9PROT</name>
<dbReference type="InterPro" id="IPR036259">
    <property type="entry name" value="MFS_trans_sf"/>
</dbReference>
<dbReference type="PANTHER" id="PTHR23531">
    <property type="entry name" value="QUINOLENE RESISTANCE PROTEIN NORA"/>
    <property type="match status" value="1"/>
</dbReference>
<evidence type="ECO:0000256" key="3">
    <source>
        <dbReference type="ARBA" id="ARBA00023136"/>
    </source>
</evidence>
<evidence type="ECO:0000313" key="6">
    <source>
        <dbReference type="EMBL" id="NVN10130.1"/>
    </source>
</evidence>
<feature type="domain" description="Major facilitator superfamily (MFS) profile" evidence="5">
    <location>
        <begin position="211"/>
        <end position="401"/>
    </location>
</feature>
<dbReference type="EMBL" id="JABXXP010000019">
    <property type="protein sequence ID" value="NVN10130.1"/>
    <property type="molecule type" value="Genomic_DNA"/>
</dbReference>
<feature type="transmembrane region" description="Helical" evidence="4">
    <location>
        <begin position="372"/>
        <end position="396"/>
    </location>
</feature>
<gene>
    <name evidence="6" type="ORF">HUK84_03030</name>
</gene>
<dbReference type="RefSeq" id="WP_176638915.1">
    <property type="nucleotide sequence ID" value="NZ_JABXXP010000019.1"/>
</dbReference>
<dbReference type="NCBIfam" id="NF003477">
    <property type="entry name" value="PRK05122.1"/>
    <property type="match status" value="1"/>
</dbReference>
<dbReference type="GO" id="GO:0022857">
    <property type="term" value="F:transmembrane transporter activity"/>
    <property type="evidence" value="ECO:0007669"/>
    <property type="project" value="InterPro"/>
</dbReference>
<dbReference type="AlphaFoldDB" id="A0A7Y7ITQ7"/>
<dbReference type="InterPro" id="IPR011701">
    <property type="entry name" value="MFS"/>
</dbReference>
<dbReference type="Pfam" id="PF07690">
    <property type="entry name" value="MFS_1"/>
    <property type="match status" value="1"/>
</dbReference>
<dbReference type="InterPro" id="IPR052714">
    <property type="entry name" value="MFS_Exporter"/>
</dbReference>
<reference evidence="6 7" key="1">
    <citation type="submission" date="2020-06" db="EMBL/GenBank/DDBJ databases">
        <title>Description of novel acetic acid bacteria.</title>
        <authorList>
            <person name="Sombolestani A."/>
        </authorList>
    </citation>
    <scope>NUCLEOTIDE SEQUENCE [LARGE SCALE GENOMIC DNA]</scope>
    <source>
        <strain evidence="6 7">LMG 31431</strain>
    </source>
</reference>
<evidence type="ECO:0000256" key="4">
    <source>
        <dbReference type="SAM" id="Phobius"/>
    </source>
</evidence>
<comment type="caution">
    <text evidence="6">The sequence shown here is derived from an EMBL/GenBank/DDBJ whole genome shotgun (WGS) entry which is preliminary data.</text>
</comment>
<keyword evidence="2 4" id="KW-1133">Transmembrane helix</keyword>
<feature type="transmembrane region" description="Helical" evidence="4">
    <location>
        <begin position="152"/>
        <end position="174"/>
    </location>
</feature>
<feature type="transmembrane region" description="Helical" evidence="4">
    <location>
        <begin position="308"/>
        <end position="331"/>
    </location>
</feature>
<feature type="transmembrane region" description="Helical" evidence="4">
    <location>
        <begin position="180"/>
        <end position="199"/>
    </location>
</feature>
<protein>
    <submittedName>
        <fullName evidence="6">Arabinose transporter</fullName>
    </submittedName>
</protein>
<evidence type="ECO:0000313" key="7">
    <source>
        <dbReference type="Proteomes" id="UP000534870"/>
    </source>
</evidence>
<proteinExistence type="predicted"/>
<dbReference type="NCBIfam" id="NF009048">
    <property type="entry name" value="PRK12382.1"/>
    <property type="match status" value="1"/>
</dbReference>
<feature type="transmembrane region" description="Helical" evidence="4">
    <location>
        <begin position="115"/>
        <end position="140"/>
    </location>
</feature>
<evidence type="ECO:0000256" key="1">
    <source>
        <dbReference type="ARBA" id="ARBA00022692"/>
    </source>
</evidence>
<dbReference type="SUPFAM" id="SSF103473">
    <property type="entry name" value="MFS general substrate transporter"/>
    <property type="match status" value="1"/>
</dbReference>
<evidence type="ECO:0000256" key="2">
    <source>
        <dbReference type="ARBA" id="ARBA00022989"/>
    </source>
</evidence>
<feature type="transmembrane region" description="Helical" evidence="4">
    <location>
        <begin position="284"/>
        <end position="302"/>
    </location>
</feature>
<feature type="transmembrane region" description="Helical" evidence="4">
    <location>
        <begin position="51"/>
        <end position="73"/>
    </location>
</feature>
<feature type="transmembrane region" description="Helical" evidence="4">
    <location>
        <begin position="220"/>
        <end position="247"/>
    </location>
</feature>
<feature type="transmembrane region" description="Helical" evidence="4">
    <location>
        <begin position="85"/>
        <end position="103"/>
    </location>
</feature>
<accession>A0A7Y7ITQ7</accession>
<dbReference type="Proteomes" id="UP000534870">
    <property type="component" value="Unassembled WGS sequence"/>
</dbReference>